<dbReference type="EMBL" id="WISZ01000255">
    <property type="protein sequence ID" value="MQX13177.1"/>
    <property type="molecule type" value="Genomic_DNA"/>
</dbReference>
<reference evidence="11 12" key="1">
    <citation type="journal article" date="2013" name="Genome Biol.">
        <title>Comparative genomics of the core and accessory genomes of 48 Sinorhizobium strains comprising five genospecies.</title>
        <authorList>
            <person name="Sugawara M."/>
            <person name="Epstein B."/>
            <person name="Badgley B.D."/>
            <person name="Unno T."/>
            <person name="Xu L."/>
            <person name="Reese J."/>
            <person name="Gyaneshwar P."/>
            <person name="Denny R."/>
            <person name="Mudge J."/>
            <person name="Bharti A.K."/>
            <person name="Farmer A.D."/>
            <person name="May G.D."/>
            <person name="Woodward J.E."/>
            <person name="Medigue C."/>
            <person name="Vallenet D."/>
            <person name="Lajus A."/>
            <person name="Rouy Z."/>
            <person name="Martinez-Vaz B."/>
            <person name="Tiffin P."/>
            <person name="Young N.D."/>
            <person name="Sadowsky M.J."/>
        </authorList>
    </citation>
    <scope>NUCLEOTIDE SEQUENCE [LARGE SCALE GENOMIC DNA]</scope>
    <source>
        <strain evidence="11 12">USDA205</strain>
    </source>
</reference>
<protein>
    <submittedName>
        <fullName evidence="11">Exopolysaccharide biosynthesis protein</fullName>
    </submittedName>
</protein>
<evidence type="ECO:0000256" key="7">
    <source>
        <dbReference type="ARBA" id="ARBA00023136"/>
    </source>
</evidence>
<keyword evidence="5 9" id="KW-0812">Transmembrane</keyword>
<dbReference type="Pfam" id="PF02397">
    <property type="entry name" value="Bac_transf"/>
    <property type="match status" value="1"/>
</dbReference>
<dbReference type="GO" id="GO:0005886">
    <property type="term" value="C:plasma membrane"/>
    <property type="evidence" value="ECO:0007669"/>
    <property type="project" value="UniProtKB-SubCell"/>
</dbReference>
<evidence type="ECO:0000259" key="10">
    <source>
        <dbReference type="Pfam" id="PF02397"/>
    </source>
</evidence>
<feature type="transmembrane region" description="Helical" evidence="9">
    <location>
        <begin position="89"/>
        <end position="114"/>
    </location>
</feature>
<organism evidence="11 12">
    <name type="scientific">Rhizobium fredii</name>
    <name type="common">Sinorhizobium fredii</name>
    <dbReference type="NCBI Taxonomy" id="380"/>
    <lineage>
        <taxon>Bacteria</taxon>
        <taxon>Pseudomonadati</taxon>
        <taxon>Pseudomonadota</taxon>
        <taxon>Alphaproteobacteria</taxon>
        <taxon>Hyphomicrobiales</taxon>
        <taxon>Rhizobiaceae</taxon>
        <taxon>Sinorhizobium/Ensifer group</taxon>
        <taxon>Sinorhizobium</taxon>
    </lineage>
</organism>
<keyword evidence="8" id="KW-0270">Exopolysaccharide synthesis</keyword>
<evidence type="ECO:0000313" key="11">
    <source>
        <dbReference type="EMBL" id="MQX13177.1"/>
    </source>
</evidence>
<evidence type="ECO:0000256" key="2">
    <source>
        <dbReference type="ARBA" id="ARBA00006464"/>
    </source>
</evidence>
<evidence type="ECO:0000256" key="4">
    <source>
        <dbReference type="ARBA" id="ARBA00022679"/>
    </source>
</evidence>
<dbReference type="AlphaFoldDB" id="A0A844AMC2"/>
<feature type="domain" description="Bacterial sugar transferase" evidence="10">
    <location>
        <begin position="84"/>
        <end position="275"/>
    </location>
</feature>
<evidence type="ECO:0000256" key="1">
    <source>
        <dbReference type="ARBA" id="ARBA00004236"/>
    </source>
</evidence>
<name>A0A844AMC2_RHIFR</name>
<dbReference type="Proteomes" id="UP000466694">
    <property type="component" value="Unassembled WGS sequence"/>
</dbReference>
<comment type="subcellular location">
    <subcellularLocation>
        <location evidence="1">Cell membrane</location>
    </subcellularLocation>
</comment>
<evidence type="ECO:0000313" key="12">
    <source>
        <dbReference type="Proteomes" id="UP000466694"/>
    </source>
</evidence>
<dbReference type="PANTHER" id="PTHR30576:SF4">
    <property type="entry name" value="UNDECAPRENYL-PHOSPHATE GALACTOSE PHOSPHOTRANSFERASE"/>
    <property type="match status" value="1"/>
</dbReference>
<sequence length="281" mass="31480">MTANTPDIHPLSRRTIARFSGGSTSLMEVRHSLYARVAPQDWSSSKSRSYRIGVGLSREADADSERQPASAHGSYLSPLGSWRKRALDLTVASVAIVLAMPLMLVVALLIAVIIGRPILFVHRRIGFNGRSFDCYKFRTMVENADQVLEAYLARDPEAAEEWRETQKLKHDPRVTFLGQILRKSSLDELPQLFNVLRGEMSCVGPRPIVADELLRYGSTAEEYLKTRPGLTGLWQISGRNDVDYAGRVVLDAQYVRSWSILADLAILVRTVLAVMRFYQAS</sequence>
<keyword evidence="7 9" id="KW-0472">Membrane</keyword>
<evidence type="ECO:0000256" key="6">
    <source>
        <dbReference type="ARBA" id="ARBA00022989"/>
    </source>
</evidence>
<keyword evidence="3" id="KW-1003">Cell membrane</keyword>
<evidence type="ECO:0000256" key="5">
    <source>
        <dbReference type="ARBA" id="ARBA00022692"/>
    </source>
</evidence>
<dbReference type="GO" id="GO:0016780">
    <property type="term" value="F:phosphotransferase activity, for other substituted phosphate groups"/>
    <property type="evidence" value="ECO:0007669"/>
    <property type="project" value="TreeGrafter"/>
</dbReference>
<gene>
    <name evidence="11" type="ORF">GHK48_34470</name>
</gene>
<comment type="similarity">
    <text evidence="2">Belongs to the bacterial sugar transferase family.</text>
</comment>
<evidence type="ECO:0000256" key="9">
    <source>
        <dbReference type="SAM" id="Phobius"/>
    </source>
</evidence>
<evidence type="ECO:0000256" key="8">
    <source>
        <dbReference type="ARBA" id="ARBA00023169"/>
    </source>
</evidence>
<dbReference type="RefSeq" id="WP_037435117.1">
    <property type="nucleotide sequence ID" value="NZ_BJNI01000048.1"/>
</dbReference>
<accession>A0A844AMC2</accession>
<dbReference type="PANTHER" id="PTHR30576">
    <property type="entry name" value="COLANIC BIOSYNTHESIS UDP-GLUCOSE LIPID CARRIER TRANSFERASE"/>
    <property type="match status" value="1"/>
</dbReference>
<keyword evidence="4" id="KW-0808">Transferase</keyword>
<proteinExistence type="inferred from homology"/>
<dbReference type="GO" id="GO:0000271">
    <property type="term" value="P:polysaccharide biosynthetic process"/>
    <property type="evidence" value="ECO:0007669"/>
    <property type="project" value="UniProtKB-KW"/>
</dbReference>
<evidence type="ECO:0000256" key="3">
    <source>
        <dbReference type="ARBA" id="ARBA00022475"/>
    </source>
</evidence>
<comment type="caution">
    <text evidence="11">The sequence shown here is derived from an EMBL/GenBank/DDBJ whole genome shotgun (WGS) entry which is preliminary data.</text>
</comment>
<dbReference type="InterPro" id="IPR003362">
    <property type="entry name" value="Bact_transf"/>
</dbReference>
<keyword evidence="6 9" id="KW-1133">Transmembrane helix</keyword>